<dbReference type="EMBL" id="ABED02000025">
    <property type="protein sequence ID" value="EDP21754.1"/>
    <property type="molecule type" value="Genomic_DNA"/>
</dbReference>
<reference evidence="1 2" key="1">
    <citation type="submission" date="2007-09" db="EMBL/GenBank/DDBJ databases">
        <title>Draft genome sequence of Faecalibacterium prausnitzii M21/2.</title>
        <authorList>
            <person name="Sudarsanam P."/>
            <person name="Ley R."/>
            <person name="Guruge J."/>
            <person name="Turnbaugh P.J."/>
            <person name="Mahowald M."/>
            <person name="Liep D."/>
            <person name="Gordon J."/>
        </authorList>
    </citation>
    <scope>NUCLEOTIDE SEQUENCE [LARGE SCALE GENOMIC DNA]</scope>
    <source>
        <strain evidence="1 2">M21/2</strain>
    </source>
</reference>
<sequence>MKVLTKDVTAGTPVKFEFDASGSRFLIKNFTRSPISCKILDAVICIPANTSQMVATRQVPQTLEDYTDTITVTAQEASKQGVEIQCMDY</sequence>
<gene>
    <name evidence="1" type="ORF">FAEPRAM212_01575</name>
</gene>
<name>A8SB62_9FIRM</name>
<dbReference type="InterPro" id="IPR010916">
    <property type="entry name" value="TonB_box_CS"/>
</dbReference>
<comment type="caution">
    <text evidence="1">The sequence shown here is derived from an EMBL/GenBank/DDBJ whole genome shotgun (WGS) entry which is preliminary data.</text>
</comment>
<dbReference type="PROSITE" id="PS00430">
    <property type="entry name" value="TONB_DEPENDENT_REC_1"/>
    <property type="match status" value="1"/>
</dbReference>
<evidence type="ECO:0000313" key="1">
    <source>
        <dbReference type="EMBL" id="EDP21754.1"/>
    </source>
</evidence>
<dbReference type="GeneID" id="75068355"/>
<dbReference type="Proteomes" id="UP000005945">
    <property type="component" value="Unassembled WGS sequence"/>
</dbReference>
<dbReference type="RefSeq" id="WP_005923748.1">
    <property type="nucleotide sequence ID" value="NZ_DS483500.1"/>
</dbReference>
<protein>
    <submittedName>
        <fullName evidence="1">Uncharacterized protein</fullName>
    </submittedName>
</protein>
<accession>A8SB62</accession>
<proteinExistence type="predicted"/>
<dbReference type="HOGENOM" id="CLU_2450225_0_0_9"/>
<evidence type="ECO:0000313" key="2">
    <source>
        <dbReference type="Proteomes" id="UP000005945"/>
    </source>
</evidence>
<reference evidence="1 2" key="2">
    <citation type="submission" date="2007-09" db="EMBL/GenBank/DDBJ databases">
        <authorList>
            <person name="Fulton L."/>
            <person name="Clifton S."/>
            <person name="Fulton B."/>
            <person name="Xu J."/>
            <person name="Minx P."/>
            <person name="Pepin K.H."/>
            <person name="Johnson M."/>
            <person name="Thiruvilangam P."/>
            <person name="Bhonagiri V."/>
            <person name="Nash W.E."/>
            <person name="Mardis E.R."/>
            <person name="Wilson R.K."/>
        </authorList>
    </citation>
    <scope>NUCLEOTIDE SEQUENCE [LARGE SCALE GENOMIC DNA]</scope>
    <source>
        <strain evidence="1 2">M21/2</strain>
    </source>
</reference>
<dbReference type="AlphaFoldDB" id="A8SB62"/>
<organism evidence="1 2">
    <name type="scientific">Faecalibacterium prausnitzii M21/2</name>
    <dbReference type="NCBI Taxonomy" id="411485"/>
    <lineage>
        <taxon>Bacteria</taxon>
        <taxon>Bacillati</taxon>
        <taxon>Bacillota</taxon>
        <taxon>Clostridia</taxon>
        <taxon>Eubacteriales</taxon>
        <taxon>Oscillospiraceae</taxon>
        <taxon>Faecalibacterium</taxon>
    </lineage>
</organism>